<feature type="binding site" evidence="13">
    <location>
        <position position="280"/>
    </location>
    <ligand>
        <name>[4Fe-4S] cluster</name>
        <dbReference type="ChEBI" id="CHEBI:49883"/>
        <label>1</label>
    </ligand>
</feature>
<feature type="binding site" evidence="13">
    <location>
        <position position="299"/>
    </location>
    <ligand>
        <name>[4Fe-4S] cluster</name>
        <dbReference type="ChEBI" id="CHEBI:49883"/>
        <label>2</label>
        <note>4Fe-4S-S-AdoMet</note>
    </ligand>
</feature>
<dbReference type="GO" id="GO:0046872">
    <property type="term" value="F:metal ion binding"/>
    <property type="evidence" value="ECO:0007669"/>
    <property type="project" value="UniProtKB-KW"/>
</dbReference>
<dbReference type="SUPFAM" id="SSF102114">
    <property type="entry name" value="Radical SAM enzymes"/>
    <property type="match status" value="1"/>
</dbReference>
<dbReference type="GO" id="GO:0051539">
    <property type="term" value="F:4 iron, 4 sulfur cluster binding"/>
    <property type="evidence" value="ECO:0007669"/>
    <property type="project" value="UniProtKB-UniRule"/>
</dbReference>
<feature type="binding site" evidence="12">
    <location>
        <begin position="81"/>
        <end position="88"/>
    </location>
    <ligand>
        <name>substrate</name>
    </ligand>
</feature>
<evidence type="ECO:0000256" key="2">
    <source>
        <dbReference type="ARBA" id="ARBA00022485"/>
    </source>
</evidence>
<dbReference type="HAMAP" id="MF_00206">
    <property type="entry name" value="Lipoyl_synth"/>
    <property type="match status" value="1"/>
</dbReference>
<dbReference type="SFLD" id="SFLDF00271">
    <property type="entry name" value="lipoyl_synthase"/>
    <property type="match status" value="1"/>
</dbReference>
<keyword evidence="5 13" id="KW-0949">S-adenosyl-L-methionine</keyword>
<feature type="binding site" evidence="13">
    <location>
        <position position="269"/>
    </location>
    <ligand>
        <name>[4Fe-4S] cluster</name>
        <dbReference type="ChEBI" id="CHEBI:49883"/>
        <label>1</label>
    </ligand>
</feature>
<dbReference type="GO" id="GO:0005737">
    <property type="term" value="C:cytoplasm"/>
    <property type="evidence" value="ECO:0007669"/>
    <property type="project" value="UniProtKB-SubCell"/>
</dbReference>
<evidence type="ECO:0000259" key="14">
    <source>
        <dbReference type="PROSITE" id="PS51733"/>
    </source>
</evidence>
<feature type="binding site" evidence="13">
    <location>
        <position position="508"/>
    </location>
    <ligand>
        <name>[4Fe-4S] cluster</name>
        <dbReference type="ChEBI" id="CHEBI:49883"/>
        <label>1</label>
    </ligand>
</feature>
<feature type="binding site" evidence="13">
    <location>
        <position position="274"/>
    </location>
    <ligand>
        <name>[4Fe-4S] cluster</name>
        <dbReference type="ChEBI" id="CHEBI:49883"/>
        <label>1</label>
    </ligand>
</feature>
<dbReference type="SUPFAM" id="SSF55681">
    <property type="entry name" value="Class II aaRS and biotin synthetases"/>
    <property type="match status" value="1"/>
</dbReference>
<dbReference type="SFLD" id="SFLDS00029">
    <property type="entry name" value="Radical_SAM"/>
    <property type="match status" value="1"/>
</dbReference>
<dbReference type="InterPro" id="IPR020605">
    <property type="entry name" value="Octanoyltransferase_CS"/>
</dbReference>
<proteinExistence type="inferred from homology"/>
<feature type="binding site" evidence="13">
    <location>
        <position position="302"/>
    </location>
    <ligand>
        <name>[4Fe-4S] cluster</name>
        <dbReference type="ChEBI" id="CHEBI:49883"/>
        <label>2</label>
        <note>4Fe-4S-S-AdoMet</note>
    </ligand>
</feature>
<gene>
    <name evidence="13 16" type="primary">lipA</name>
    <name evidence="12" type="synonym">lipB</name>
    <name evidence="16" type="ORF">dnl_11120</name>
</gene>
<dbReference type="InterPro" id="IPR058240">
    <property type="entry name" value="rSAM_sf"/>
</dbReference>
<dbReference type="Gene3D" id="3.20.20.70">
    <property type="entry name" value="Aldolase class I"/>
    <property type="match status" value="1"/>
</dbReference>
<comment type="catalytic activity">
    <reaction evidence="12">
        <text>octanoyl-[ACP] + L-lysyl-[protein] = N(6)-octanoyl-L-lysyl-[protein] + holo-[ACP] + H(+)</text>
        <dbReference type="Rhea" id="RHEA:17665"/>
        <dbReference type="Rhea" id="RHEA-COMP:9636"/>
        <dbReference type="Rhea" id="RHEA-COMP:9685"/>
        <dbReference type="Rhea" id="RHEA-COMP:9752"/>
        <dbReference type="Rhea" id="RHEA-COMP:9928"/>
        <dbReference type="ChEBI" id="CHEBI:15378"/>
        <dbReference type="ChEBI" id="CHEBI:29969"/>
        <dbReference type="ChEBI" id="CHEBI:64479"/>
        <dbReference type="ChEBI" id="CHEBI:78463"/>
        <dbReference type="ChEBI" id="CHEBI:78809"/>
        <dbReference type="EC" id="2.3.1.181"/>
    </reaction>
</comment>
<keyword evidence="17" id="KW-1185">Reference proteome</keyword>
<comment type="cofactor">
    <cofactor evidence="13">
        <name>[4Fe-4S] cluster</name>
        <dbReference type="ChEBI" id="CHEBI:49883"/>
    </cofactor>
    <text evidence="13">Binds 2 [4Fe-4S] clusters per subunit. One cluster is coordinated with 3 cysteines and an exchangeable S-adenosyl-L-methionine.</text>
</comment>
<dbReference type="Gene3D" id="3.30.930.10">
    <property type="entry name" value="Bira Bifunctional Protein, Domain 2"/>
    <property type="match status" value="1"/>
</dbReference>
<dbReference type="PANTHER" id="PTHR10949:SF0">
    <property type="entry name" value="LIPOYL SYNTHASE, MITOCHONDRIAL"/>
    <property type="match status" value="1"/>
</dbReference>
<dbReference type="Proteomes" id="UP000663720">
    <property type="component" value="Chromosome"/>
</dbReference>
<evidence type="ECO:0000256" key="8">
    <source>
        <dbReference type="ARBA" id="ARBA00023014"/>
    </source>
</evidence>
<dbReference type="PROSITE" id="PS51918">
    <property type="entry name" value="RADICAL_SAM"/>
    <property type="match status" value="1"/>
</dbReference>
<comment type="pathway">
    <text evidence="13">Protein modification; protein lipoylation via endogenous pathway; protein N(6)-(lipoyl)lysine from octanoyl-[acyl-carrier-protein]: step 2/2.</text>
</comment>
<evidence type="ECO:0000256" key="12">
    <source>
        <dbReference type="HAMAP-Rule" id="MF_00013"/>
    </source>
</evidence>
<evidence type="ECO:0000256" key="1">
    <source>
        <dbReference type="ARBA" id="ARBA00004821"/>
    </source>
</evidence>
<evidence type="ECO:0000256" key="7">
    <source>
        <dbReference type="ARBA" id="ARBA00023004"/>
    </source>
</evidence>
<feature type="binding site" evidence="12">
    <location>
        <begin position="148"/>
        <end position="150"/>
    </location>
    <ligand>
        <name>substrate</name>
    </ligand>
</feature>
<dbReference type="InterPro" id="IPR013785">
    <property type="entry name" value="Aldolase_TIM"/>
</dbReference>
<evidence type="ECO:0000313" key="16">
    <source>
        <dbReference type="EMBL" id="QTA78870.1"/>
    </source>
</evidence>
<dbReference type="InterPro" id="IPR045864">
    <property type="entry name" value="aa-tRNA-synth_II/BPL/LPL"/>
</dbReference>
<dbReference type="Pfam" id="PF04055">
    <property type="entry name" value="Radical_SAM"/>
    <property type="match status" value="1"/>
</dbReference>
<dbReference type="PROSITE" id="PS51733">
    <property type="entry name" value="BPL_LPL_CATALYTIC"/>
    <property type="match status" value="1"/>
</dbReference>
<evidence type="ECO:0000256" key="4">
    <source>
        <dbReference type="ARBA" id="ARBA00022679"/>
    </source>
</evidence>
<keyword evidence="3 12" id="KW-0963">Cytoplasm</keyword>
<comment type="pathway">
    <text evidence="1 12">Protein modification; protein lipoylation via endogenous pathway; protein N(6)-(lipoyl)lysine from octanoyl-[acyl-carrier-protein]: step 1/2.</text>
</comment>
<dbReference type="NCBIfam" id="TIGR00214">
    <property type="entry name" value="lipB"/>
    <property type="match status" value="1"/>
</dbReference>
<comment type="function">
    <text evidence="13">Catalyzes the radical-mediated insertion of two sulfur atoms into the C-6 and C-8 positions of the octanoyl moiety bound to the lipoyl domains of lipoate-dependent enzymes, thereby converting the octanoylated domains into lipoylated derivatives.</text>
</comment>
<dbReference type="AlphaFoldDB" id="A0A975GF68"/>
<reference evidence="16" key="1">
    <citation type="journal article" date="2021" name="Microb. Physiol.">
        <title>Proteogenomic Insights into the Physiology of Marine, Sulfate-Reducing, Filamentous Desulfonema limicola and Desulfonema magnum.</title>
        <authorList>
            <person name="Schnaars V."/>
            <person name="Wohlbrand L."/>
            <person name="Scheve S."/>
            <person name="Hinrichs C."/>
            <person name="Reinhardt R."/>
            <person name="Rabus R."/>
        </authorList>
    </citation>
    <scope>NUCLEOTIDE SEQUENCE</scope>
    <source>
        <strain evidence="16">5ac10</strain>
    </source>
</reference>
<dbReference type="HAMAP" id="MF_00013">
    <property type="entry name" value="LipB"/>
    <property type="match status" value="1"/>
</dbReference>
<name>A0A975GF68_9BACT</name>
<dbReference type="GO" id="GO:0016992">
    <property type="term" value="F:lipoate synthase activity"/>
    <property type="evidence" value="ECO:0007669"/>
    <property type="project" value="UniProtKB-UniRule"/>
</dbReference>
<keyword evidence="4 12" id="KW-0808">Transferase</keyword>
<dbReference type="SMART" id="SM00729">
    <property type="entry name" value="Elp3"/>
    <property type="match status" value="1"/>
</dbReference>
<evidence type="ECO:0000256" key="3">
    <source>
        <dbReference type="ARBA" id="ARBA00022490"/>
    </source>
</evidence>
<comment type="function">
    <text evidence="10 12">Catalyzes the transfer of endogenously produced octanoic acid from octanoyl-acyl-carrier-protein onto the lipoyl domains of lipoate-dependent enzymes. Lipoyl-ACP can also act as a substrate although octanoyl-ACP is likely to be the physiological substrate.</text>
</comment>
<dbReference type="PANTHER" id="PTHR10949">
    <property type="entry name" value="LIPOYL SYNTHASE"/>
    <property type="match status" value="1"/>
</dbReference>
<accession>A0A975GF68</accession>
<comment type="miscellaneous">
    <text evidence="12">In the reaction, the free carboxyl group of octanoic acid is attached via an amide linkage to the epsilon-amino group of a specific lysine residue of lipoyl domains of lipoate-dependent enzymes.</text>
</comment>
<dbReference type="EC" id="2.8.1.8" evidence="13"/>
<dbReference type="GO" id="GO:0033819">
    <property type="term" value="F:lipoyl(octanoyl) transferase activity"/>
    <property type="evidence" value="ECO:0007669"/>
    <property type="project" value="UniProtKB-EC"/>
</dbReference>
<feature type="binding site" evidence="13">
    <location>
        <position position="295"/>
    </location>
    <ligand>
        <name>[4Fe-4S] cluster</name>
        <dbReference type="ChEBI" id="CHEBI:49883"/>
        <label>2</label>
        <note>4Fe-4S-S-AdoMet</note>
    </ligand>
</feature>
<evidence type="ECO:0000259" key="15">
    <source>
        <dbReference type="PROSITE" id="PS51918"/>
    </source>
</evidence>
<feature type="active site" description="Acyl-thioester intermediate" evidence="12">
    <location>
        <position position="179"/>
    </location>
</feature>
<evidence type="ECO:0000256" key="11">
    <source>
        <dbReference type="ARBA" id="ARBA00047326"/>
    </source>
</evidence>
<dbReference type="SFLD" id="SFLDG01058">
    <property type="entry name" value="lipoyl_synthase_like"/>
    <property type="match status" value="1"/>
</dbReference>
<dbReference type="EC" id="2.3.1.181" evidence="12"/>
<dbReference type="Pfam" id="PF21948">
    <property type="entry name" value="LplA-B_cat"/>
    <property type="match status" value="1"/>
</dbReference>
<keyword evidence="9 12" id="KW-0012">Acyltransferase</keyword>
<dbReference type="NCBIfam" id="NF004019">
    <property type="entry name" value="PRK05481.1"/>
    <property type="match status" value="1"/>
</dbReference>
<keyword evidence="7 13" id="KW-0408">Iron</keyword>
<dbReference type="InterPro" id="IPR000544">
    <property type="entry name" value="Octanoyltransferase"/>
</dbReference>
<feature type="site" description="Lowers pKa of active site Cys" evidence="12">
    <location>
        <position position="145"/>
    </location>
</feature>
<sequence length="519" mass="58366">MNFKDSPCFCLDLPVTDYEQALDLQRDIVEARKENRFNYDLVILLEHPPVFTLGRNGGLENLIVSQDFLDKQGIRLVQIERGGNITYHGPGQLVVYPVLDINAAHLGIRDYVSGLEDVMIKTAAQWGIKAAGDTKNRGVWIGTDKLGSIGVSITRGISFHGLALNVNIDLEPFSWINPCGLHNIGITSMKKELGKEIPIKQVREVMKQHISDFLKQKLVKADLNQIKESLNSASSHTAKPGWLKRKLPDAPEYEQVCSLIRKGGLHTVCQEAKCPNQFECFSKKTATFMIMGSKCTRNCRFCNIETGPDEMPDPQEPFKIAEAVEKMELHYVVITSVTRDDLPDGGAGYFARTISEIRKRIPEALIEVLIPDFQGDYEALKTVLDAKPNVLNHNIETVPGLYKIVRPQAVYKQSLELIKRVKEYSPDIPAKSGLMLGLGETDEQIYQTLEDLFNCGCSMLTMGQYLQPSKQHLCVKRFVRPEEFDSWKKTALKIGFAEVASGPFVRSSYHAKDMYNKKQ</sequence>
<dbReference type="InterPro" id="IPR003698">
    <property type="entry name" value="Lipoyl_synth"/>
</dbReference>
<dbReference type="NCBIfam" id="NF009544">
    <property type="entry name" value="PRK12928.1"/>
    <property type="match status" value="1"/>
</dbReference>
<dbReference type="NCBIfam" id="TIGR00510">
    <property type="entry name" value="lipA"/>
    <property type="match status" value="1"/>
</dbReference>
<dbReference type="NCBIfam" id="NF010925">
    <property type="entry name" value="PRK14345.1"/>
    <property type="match status" value="1"/>
</dbReference>
<dbReference type="InterPro" id="IPR007197">
    <property type="entry name" value="rSAM"/>
</dbReference>
<evidence type="ECO:0000256" key="10">
    <source>
        <dbReference type="ARBA" id="ARBA00024732"/>
    </source>
</evidence>
<keyword evidence="2 13" id="KW-0004">4Fe-4S</keyword>
<comment type="similarity">
    <text evidence="12">Belongs to the LipB family.</text>
</comment>
<dbReference type="PROSITE" id="PS01313">
    <property type="entry name" value="LIPB"/>
    <property type="match status" value="1"/>
</dbReference>
<comment type="catalytic activity">
    <reaction evidence="11 13">
        <text>[[Fe-S] cluster scaffold protein carrying a second [4Fe-4S](2+) cluster] + N(6)-octanoyl-L-lysyl-[protein] + 2 oxidized [2Fe-2S]-[ferredoxin] + 2 S-adenosyl-L-methionine + 4 H(+) = [[Fe-S] cluster scaffold protein] + N(6)-[(R)-dihydrolipoyl]-L-lysyl-[protein] + 4 Fe(3+) + 2 hydrogen sulfide + 2 5'-deoxyadenosine + 2 L-methionine + 2 reduced [2Fe-2S]-[ferredoxin]</text>
        <dbReference type="Rhea" id="RHEA:16585"/>
        <dbReference type="Rhea" id="RHEA-COMP:9928"/>
        <dbReference type="Rhea" id="RHEA-COMP:10000"/>
        <dbReference type="Rhea" id="RHEA-COMP:10001"/>
        <dbReference type="Rhea" id="RHEA-COMP:10475"/>
        <dbReference type="Rhea" id="RHEA-COMP:14568"/>
        <dbReference type="Rhea" id="RHEA-COMP:14569"/>
        <dbReference type="ChEBI" id="CHEBI:15378"/>
        <dbReference type="ChEBI" id="CHEBI:17319"/>
        <dbReference type="ChEBI" id="CHEBI:29034"/>
        <dbReference type="ChEBI" id="CHEBI:29919"/>
        <dbReference type="ChEBI" id="CHEBI:33722"/>
        <dbReference type="ChEBI" id="CHEBI:33737"/>
        <dbReference type="ChEBI" id="CHEBI:33738"/>
        <dbReference type="ChEBI" id="CHEBI:57844"/>
        <dbReference type="ChEBI" id="CHEBI:59789"/>
        <dbReference type="ChEBI" id="CHEBI:78809"/>
        <dbReference type="ChEBI" id="CHEBI:83100"/>
        <dbReference type="EC" id="2.8.1.8"/>
    </reaction>
</comment>
<dbReference type="InterPro" id="IPR004143">
    <property type="entry name" value="BPL_LPL_catalytic"/>
</dbReference>
<feature type="domain" description="Radical SAM core" evidence="15">
    <location>
        <begin position="281"/>
        <end position="497"/>
    </location>
</feature>
<comment type="similarity">
    <text evidence="13">Belongs to the radical SAM superfamily. Lipoyl synthase family.</text>
</comment>
<dbReference type="KEGG" id="dli:dnl_11120"/>
<evidence type="ECO:0000256" key="5">
    <source>
        <dbReference type="ARBA" id="ARBA00022691"/>
    </source>
</evidence>
<organism evidence="16 17">
    <name type="scientific">Desulfonema limicola</name>
    <dbReference type="NCBI Taxonomy" id="45656"/>
    <lineage>
        <taxon>Bacteria</taxon>
        <taxon>Pseudomonadati</taxon>
        <taxon>Thermodesulfobacteriota</taxon>
        <taxon>Desulfobacteria</taxon>
        <taxon>Desulfobacterales</taxon>
        <taxon>Desulfococcaceae</taxon>
        <taxon>Desulfonema</taxon>
    </lineage>
</organism>
<dbReference type="FunFam" id="3.20.20.70:FF:000040">
    <property type="entry name" value="Lipoyl synthase"/>
    <property type="match status" value="1"/>
</dbReference>
<keyword evidence="8 13" id="KW-0411">Iron-sulfur</keyword>
<dbReference type="CDD" id="cd01335">
    <property type="entry name" value="Radical_SAM"/>
    <property type="match status" value="1"/>
</dbReference>
<comment type="subcellular location">
    <subcellularLocation>
        <location evidence="12">Cytoplasm</location>
    </subcellularLocation>
</comment>
<dbReference type="GO" id="GO:0009249">
    <property type="term" value="P:protein lipoylation"/>
    <property type="evidence" value="ECO:0007669"/>
    <property type="project" value="UniProtKB-UniRule"/>
</dbReference>
<dbReference type="CDD" id="cd16444">
    <property type="entry name" value="LipB"/>
    <property type="match status" value="1"/>
</dbReference>
<evidence type="ECO:0000256" key="6">
    <source>
        <dbReference type="ARBA" id="ARBA00022723"/>
    </source>
</evidence>
<dbReference type="EMBL" id="CP061799">
    <property type="protein sequence ID" value="QTA78870.1"/>
    <property type="molecule type" value="Genomic_DNA"/>
</dbReference>
<feature type="binding site" evidence="12">
    <location>
        <begin position="161"/>
        <end position="163"/>
    </location>
    <ligand>
        <name>substrate</name>
    </ligand>
</feature>
<evidence type="ECO:0000256" key="9">
    <source>
        <dbReference type="ARBA" id="ARBA00023315"/>
    </source>
</evidence>
<evidence type="ECO:0000256" key="13">
    <source>
        <dbReference type="HAMAP-Rule" id="MF_00206"/>
    </source>
</evidence>
<feature type="domain" description="BPL/LPL catalytic" evidence="14">
    <location>
        <begin position="36"/>
        <end position="218"/>
    </location>
</feature>
<dbReference type="RefSeq" id="WP_275950219.1">
    <property type="nucleotide sequence ID" value="NZ_CP061799.1"/>
</dbReference>
<protein>
    <recommendedName>
        <fullName evidence="12 13">Multifunctional fusion protein</fullName>
    </recommendedName>
    <domain>
        <recommendedName>
            <fullName evidence="13">Lipoyl synthase</fullName>
            <ecNumber evidence="13">2.8.1.8</ecNumber>
        </recommendedName>
        <alternativeName>
            <fullName evidence="13">Lip-syn</fullName>
        </alternativeName>
        <alternativeName>
            <fullName evidence="13">Lipoate synthase</fullName>
        </alternativeName>
        <alternativeName>
            <fullName evidence="13">Lipoic acid synthase</fullName>
        </alternativeName>
        <alternativeName>
            <fullName evidence="13">Sulfur insertion protein LipA</fullName>
            <shortName evidence="13">LS</shortName>
        </alternativeName>
    </domain>
    <domain>
        <recommendedName>
            <fullName evidence="12">Octanoyltransferase</fullName>
            <ecNumber evidence="12">2.3.1.181</ecNumber>
        </recommendedName>
        <alternativeName>
            <fullName evidence="12">Lipoate-protein ligase B</fullName>
        </alternativeName>
        <alternativeName>
            <fullName evidence="12">Lipoyl/octanoyl transferase</fullName>
        </alternativeName>
        <alternativeName>
            <fullName evidence="12">Octanoyl-[acyl-carrier-protein]-protein N-octanoyltransferase</fullName>
        </alternativeName>
    </domain>
</protein>
<evidence type="ECO:0000313" key="17">
    <source>
        <dbReference type="Proteomes" id="UP000663720"/>
    </source>
</evidence>
<dbReference type="InterPro" id="IPR006638">
    <property type="entry name" value="Elp3/MiaA/NifB-like_rSAM"/>
</dbReference>
<keyword evidence="6 13" id="KW-0479">Metal-binding</keyword>